<reference evidence="4 5" key="1">
    <citation type="submission" date="2016-10" db="EMBL/GenBank/DDBJ databases">
        <authorList>
            <person name="de Groot N.N."/>
        </authorList>
    </citation>
    <scope>NUCLEOTIDE SEQUENCE [LARGE SCALE GENOMIC DNA]</scope>
    <source>
        <strain evidence="5">E92,LMG 26720,CCM 7988</strain>
    </source>
</reference>
<dbReference type="InterPro" id="IPR036249">
    <property type="entry name" value="Thioredoxin-like_sf"/>
</dbReference>
<dbReference type="OrthoDB" id="981626at2"/>
<dbReference type="RefSeq" id="WP_092019582.1">
    <property type="nucleotide sequence ID" value="NZ_FOXH01000020.1"/>
</dbReference>
<dbReference type="PANTHER" id="PTHR15337:SF11">
    <property type="entry name" value="THIOREDOXIN DOMAIN-CONTAINING PROTEIN"/>
    <property type="match status" value="1"/>
</dbReference>
<evidence type="ECO:0000256" key="2">
    <source>
        <dbReference type="SAM" id="SignalP"/>
    </source>
</evidence>
<dbReference type="Gene3D" id="3.40.30.10">
    <property type="entry name" value="Glutaredoxin"/>
    <property type="match status" value="1"/>
</dbReference>
<dbReference type="PANTHER" id="PTHR15337">
    <property type="entry name" value="ANTERIOR GRADIENT PROTEIN-RELATED"/>
    <property type="match status" value="1"/>
</dbReference>
<feature type="domain" description="Thioredoxin" evidence="3">
    <location>
        <begin position="7"/>
        <end position="145"/>
    </location>
</feature>
<dbReference type="STRING" id="1079859.SAMN04515674_1205"/>
<evidence type="ECO:0000259" key="3">
    <source>
        <dbReference type="PROSITE" id="PS51352"/>
    </source>
</evidence>
<gene>
    <name evidence="4" type="ORF">SAMN04515674_1205</name>
</gene>
<dbReference type="InterPro" id="IPR051099">
    <property type="entry name" value="AGR/TXD"/>
</dbReference>
<keyword evidence="1 2" id="KW-0732">Signal</keyword>
<feature type="signal peptide" evidence="2">
    <location>
        <begin position="1"/>
        <end position="20"/>
    </location>
</feature>
<dbReference type="Pfam" id="PF13899">
    <property type="entry name" value="Thioredoxin_7"/>
    <property type="match status" value="1"/>
</dbReference>
<organism evidence="4 5">
    <name type="scientific">Pseudarcicella hirudinis</name>
    <dbReference type="NCBI Taxonomy" id="1079859"/>
    <lineage>
        <taxon>Bacteria</taxon>
        <taxon>Pseudomonadati</taxon>
        <taxon>Bacteroidota</taxon>
        <taxon>Cytophagia</taxon>
        <taxon>Cytophagales</taxon>
        <taxon>Flectobacillaceae</taxon>
        <taxon>Pseudarcicella</taxon>
    </lineage>
</organism>
<evidence type="ECO:0000313" key="5">
    <source>
        <dbReference type="Proteomes" id="UP000199306"/>
    </source>
</evidence>
<protein>
    <submittedName>
        <fullName evidence="4">Thioredoxin-related protein</fullName>
    </submittedName>
</protein>
<dbReference type="PROSITE" id="PS51352">
    <property type="entry name" value="THIOREDOXIN_2"/>
    <property type="match status" value="1"/>
</dbReference>
<dbReference type="InterPro" id="IPR013766">
    <property type="entry name" value="Thioredoxin_domain"/>
</dbReference>
<name>A0A1I5YN87_9BACT</name>
<dbReference type="SUPFAM" id="SSF52833">
    <property type="entry name" value="Thioredoxin-like"/>
    <property type="match status" value="1"/>
</dbReference>
<dbReference type="EMBL" id="FOXH01000020">
    <property type="protein sequence ID" value="SFQ45377.1"/>
    <property type="molecule type" value="Genomic_DNA"/>
</dbReference>
<accession>A0A1I5YN87</accession>
<keyword evidence="5" id="KW-1185">Reference proteome</keyword>
<feature type="chain" id="PRO_5011578774" evidence="2">
    <location>
        <begin position="21"/>
        <end position="149"/>
    </location>
</feature>
<dbReference type="AlphaFoldDB" id="A0A1I5YN87"/>
<evidence type="ECO:0000313" key="4">
    <source>
        <dbReference type="EMBL" id="SFQ45377.1"/>
    </source>
</evidence>
<evidence type="ECO:0000256" key="1">
    <source>
        <dbReference type="ARBA" id="ARBA00022729"/>
    </source>
</evidence>
<sequence length="149" mass="17350">MKFFVFIALFSALFSFSAEWKLDFEKAKTEAAQSHKFVLLNFSGSDWCIPCIKLKKDIFESEDFTRFASEKLILVRADFPRLKKNQLDLWQISHNEALAEKYNQQGKFPLTLLLDSNGKILKEWEGYPSNLSVKTFIHDINTIFEAKSK</sequence>
<proteinExistence type="predicted"/>
<dbReference type="Proteomes" id="UP000199306">
    <property type="component" value="Unassembled WGS sequence"/>
</dbReference>